<evidence type="ECO:0000313" key="1">
    <source>
        <dbReference type="EMBL" id="MFC5146538.1"/>
    </source>
</evidence>
<dbReference type="RefSeq" id="WP_382042970.1">
    <property type="nucleotide sequence ID" value="NZ_JBHSKJ010000009.1"/>
</dbReference>
<evidence type="ECO:0000313" key="2">
    <source>
        <dbReference type="Proteomes" id="UP001596222"/>
    </source>
</evidence>
<gene>
    <name evidence="1" type="ORF">ACFPP6_17865</name>
</gene>
<dbReference type="Proteomes" id="UP001596222">
    <property type="component" value="Unassembled WGS sequence"/>
</dbReference>
<dbReference type="InterPro" id="IPR036689">
    <property type="entry name" value="ESAT-6-like_sf"/>
</dbReference>
<name>A0ABV9ZYL6_9ACTN</name>
<dbReference type="SUPFAM" id="SSF140453">
    <property type="entry name" value="EsxAB dimer-like"/>
    <property type="match status" value="1"/>
</dbReference>
<protein>
    <submittedName>
        <fullName evidence="1">WXG100 family type VII secretion target</fullName>
    </submittedName>
</protein>
<organism evidence="1 2">
    <name type="scientific">Streptomyces aureoversilis</name>
    <dbReference type="NCBI Taxonomy" id="67277"/>
    <lineage>
        <taxon>Bacteria</taxon>
        <taxon>Bacillati</taxon>
        <taxon>Actinomycetota</taxon>
        <taxon>Actinomycetes</taxon>
        <taxon>Kitasatosporales</taxon>
        <taxon>Streptomycetaceae</taxon>
        <taxon>Streptomyces</taxon>
    </lineage>
</organism>
<proteinExistence type="predicted"/>
<dbReference type="EMBL" id="JBHSKJ010000009">
    <property type="protein sequence ID" value="MFC5146538.1"/>
    <property type="molecule type" value="Genomic_DNA"/>
</dbReference>
<reference evidence="2" key="1">
    <citation type="journal article" date="2019" name="Int. J. Syst. Evol. Microbiol.">
        <title>The Global Catalogue of Microorganisms (GCM) 10K type strain sequencing project: providing services to taxonomists for standard genome sequencing and annotation.</title>
        <authorList>
            <consortium name="The Broad Institute Genomics Platform"/>
            <consortium name="The Broad Institute Genome Sequencing Center for Infectious Disease"/>
            <person name="Wu L."/>
            <person name="Ma J."/>
        </authorList>
    </citation>
    <scope>NUCLEOTIDE SEQUENCE [LARGE SCALE GENOMIC DNA]</scope>
    <source>
        <strain evidence="2">CGMCC 4.1641</strain>
    </source>
</reference>
<sequence length="106" mass="11431">MDLRVDPGQLEAFARQVGRGAEDMREVLAYVRRHTALPPGAGGLFEAACHQHGSLRSDVLNAVQRMAELLQSSSEELTTAASYYRRTDRGAAAGFDAAARGRGGER</sequence>
<dbReference type="InterPro" id="IPR022536">
    <property type="entry name" value="EspC"/>
</dbReference>
<accession>A0ABV9ZYL6</accession>
<dbReference type="Gene3D" id="1.10.287.1060">
    <property type="entry name" value="ESAT-6-like"/>
    <property type="match status" value="1"/>
</dbReference>
<comment type="caution">
    <text evidence="1">The sequence shown here is derived from an EMBL/GenBank/DDBJ whole genome shotgun (WGS) entry which is preliminary data.</text>
</comment>
<keyword evidence="2" id="KW-1185">Reference proteome</keyword>
<dbReference type="Pfam" id="PF10824">
    <property type="entry name" value="T7SS_ESX_EspC"/>
    <property type="match status" value="1"/>
</dbReference>